<proteinExistence type="predicted"/>
<evidence type="ECO:0000256" key="1">
    <source>
        <dbReference type="SAM" id="SignalP"/>
    </source>
</evidence>
<dbReference type="RefSeq" id="WP_310341356.1">
    <property type="nucleotide sequence ID" value="NZ_JAVDXO010000003.1"/>
</dbReference>
<name>A0ABU1ZLE4_9BURK</name>
<protein>
    <submittedName>
        <fullName evidence="2">Uncharacterized protein</fullName>
    </submittedName>
</protein>
<organism evidence="2 3">
    <name type="scientific">Rhodoferax saidenbachensis</name>
    <dbReference type="NCBI Taxonomy" id="1484693"/>
    <lineage>
        <taxon>Bacteria</taxon>
        <taxon>Pseudomonadati</taxon>
        <taxon>Pseudomonadota</taxon>
        <taxon>Betaproteobacteria</taxon>
        <taxon>Burkholderiales</taxon>
        <taxon>Comamonadaceae</taxon>
        <taxon>Rhodoferax</taxon>
    </lineage>
</organism>
<dbReference type="EMBL" id="JAVDXO010000003">
    <property type="protein sequence ID" value="MDR7306367.1"/>
    <property type="molecule type" value="Genomic_DNA"/>
</dbReference>
<sequence length="200" mass="22663">MMIYLKTQKLIAAMLLYAASPVWALELQHQRFSDDEIFSAVVNKFKKTLLHRFNSAATGERKPLLVLGSKLTFSTKIKSPSFVHLTQQELVAQQQAVFILITNTGLDAERNALYVEYDIPSNASFGVLRVYPENGVLVAESKDSYRSSSGARATYGKLYDGVACRDNTEMAYRWNYYEDNGLSGRCLDTMFTEFMDYSSR</sequence>
<keyword evidence="3" id="KW-1185">Reference proteome</keyword>
<dbReference type="Proteomes" id="UP001268089">
    <property type="component" value="Unassembled WGS sequence"/>
</dbReference>
<feature type="signal peptide" evidence="1">
    <location>
        <begin position="1"/>
        <end position="24"/>
    </location>
</feature>
<reference evidence="2 3" key="1">
    <citation type="submission" date="2023-07" db="EMBL/GenBank/DDBJ databases">
        <title>Sorghum-associated microbial communities from plants grown in Nebraska, USA.</title>
        <authorList>
            <person name="Schachtman D."/>
        </authorList>
    </citation>
    <scope>NUCLEOTIDE SEQUENCE [LARGE SCALE GENOMIC DNA]</scope>
    <source>
        <strain evidence="2 3">BE308</strain>
    </source>
</reference>
<comment type="caution">
    <text evidence="2">The sequence shown here is derived from an EMBL/GenBank/DDBJ whole genome shotgun (WGS) entry which is preliminary data.</text>
</comment>
<keyword evidence="1" id="KW-0732">Signal</keyword>
<accession>A0ABU1ZLE4</accession>
<gene>
    <name evidence="2" type="ORF">J2X15_001650</name>
</gene>
<evidence type="ECO:0000313" key="2">
    <source>
        <dbReference type="EMBL" id="MDR7306367.1"/>
    </source>
</evidence>
<feature type="chain" id="PRO_5046195865" evidence="1">
    <location>
        <begin position="25"/>
        <end position="200"/>
    </location>
</feature>
<evidence type="ECO:0000313" key="3">
    <source>
        <dbReference type="Proteomes" id="UP001268089"/>
    </source>
</evidence>